<dbReference type="PROSITE" id="PS50111">
    <property type="entry name" value="CHEMOTAXIS_TRANSDUC_2"/>
    <property type="match status" value="1"/>
</dbReference>
<evidence type="ECO:0000256" key="3">
    <source>
        <dbReference type="SAM" id="Phobius"/>
    </source>
</evidence>
<accession>A0A6I2UDQ6</accession>
<dbReference type="PANTHER" id="PTHR32089:SF112">
    <property type="entry name" value="LYSOZYME-LIKE PROTEIN-RELATED"/>
    <property type="match status" value="1"/>
</dbReference>
<evidence type="ECO:0000259" key="4">
    <source>
        <dbReference type="PROSITE" id="PS50111"/>
    </source>
</evidence>
<reference evidence="5 6" key="1">
    <citation type="submission" date="2019-08" db="EMBL/GenBank/DDBJ databases">
        <title>In-depth cultivation of the pig gut microbiome towards novel bacterial diversity and tailored functional studies.</title>
        <authorList>
            <person name="Wylensek D."/>
            <person name="Hitch T.C.A."/>
            <person name="Clavel T."/>
        </authorList>
    </citation>
    <scope>NUCLEOTIDE SEQUENCE [LARGE SCALE GENOMIC DNA]</scope>
    <source>
        <strain evidence="5 6">WCA-693-APC-5D-A</strain>
    </source>
</reference>
<evidence type="ECO:0000256" key="2">
    <source>
        <dbReference type="PROSITE-ProRule" id="PRU00284"/>
    </source>
</evidence>
<dbReference type="CDD" id="cd11386">
    <property type="entry name" value="MCP_signal"/>
    <property type="match status" value="1"/>
</dbReference>
<dbReference type="AlphaFoldDB" id="A0A6I2UDQ6"/>
<dbReference type="SUPFAM" id="SSF58104">
    <property type="entry name" value="Methyl-accepting chemotaxis protein (MCP) signaling domain"/>
    <property type="match status" value="1"/>
</dbReference>
<feature type="transmembrane region" description="Helical" evidence="3">
    <location>
        <begin position="184"/>
        <end position="204"/>
    </location>
</feature>
<keyword evidence="6" id="KW-1185">Reference proteome</keyword>
<keyword evidence="1 2" id="KW-0807">Transducer</keyword>
<protein>
    <submittedName>
        <fullName evidence="5">Methyl-accepting chemotaxis protein</fullName>
    </submittedName>
</protein>
<dbReference type="Proteomes" id="UP000433181">
    <property type="component" value="Unassembled WGS sequence"/>
</dbReference>
<dbReference type="GO" id="GO:0007165">
    <property type="term" value="P:signal transduction"/>
    <property type="evidence" value="ECO:0007669"/>
    <property type="project" value="UniProtKB-KW"/>
</dbReference>
<keyword evidence="3" id="KW-0812">Transmembrane</keyword>
<dbReference type="InterPro" id="IPR004089">
    <property type="entry name" value="MCPsignal_dom"/>
</dbReference>
<evidence type="ECO:0000256" key="1">
    <source>
        <dbReference type="ARBA" id="ARBA00023224"/>
    </source>
</evidence>
<name>A0A6I2UDQ6_9FIRM</name>
<feature type="domain" description="Methyl-accepting transducer" evidence="4">
    <location>
        <begin position="280"/>
        <end position="551"/>
    </location>
</feature>
<dbReference type="EMBL" id="VUNR01000003">
    <property type="protein sequence ID" value="MSU07869.1"/>
    <property type="molecule type" value="Genomic_DNA"/>
</dbReference>
<keyword evidence="3" id="KW-1133">Transmembrane helix</keyword>
<dbReference type="GO" id="GO:0016020">
    <property type="term" value="C:membrane"/>
    <property type="evidence" value="ECO:0007669"/>
    <property type="project" value="InterPro"/>
</dbReference>
<dbReference type="SMART" id="SM00283">
    <property type="entry name" value="MA"/>
    <property type="match status" value="1"/>
</dbReference>
<dbReference type="InterPro" id="IPR024478">
    <property type="entry name" value="HlyB_4HB_MCP"/>
</dbReference>
<dbReference type="RefSeq" id="WP_154405814.1">
    <property type="nucleotide sequence ID" value="NZ_VUNR01000003.1"/>
</dbReference>
<gene>
    <name evidence="5" type="ORF">FYJ84_02550</name>
</gene>
<evidence type="ECO:0000313" key="6">
    <source>
        <dbReference type="Proteomes" id="UP000433181"/>
    </source>
</evidence>
<dbReference type="PANTHER" id="PTHR32089">
    <property type="entry name" value="METHYL-ACCEPTING CHEMOTAXIS PROTEIN MCPB"/>
    <property type="match status" value="1"/>
</dbReference>
<feature type="transmembrane region" description="Helical" evidence="3">
    <location>
        <begin position="6"/>
        <end position="30"/>
    </location>
</feature>
<dbReference type="Pfam" id="PF00015">
    <property type="entry name" value="MCPsignal"/>
    <property type="match status" value="1"/>
</dbReference>
<sequence>MDNVKVSYKILIMVIIAAVGMAIVGVRGAVSIQNANEQMARMYEDDMRSVELLGQACEKMRTIQVRSMQVIADASRLEELSKSQAKDIDDMEALLGEYASLAAGDGNDAAVQEMMGYWASFRRSMPAVMSAVKSGGSEAGIAEYDRAARQDTVKLRDSLTALSNATRDAAFEANQQNAADGQSAITLMLITTVVCMIIQLGFSWKLINAIKQPLGIMLHVCDKLSKGNFMVKTAPSDRGDEFGDVQRGLYDMTLAVSKLLKNFSRTTEQIAASSQQLNSSSMESANAATAVAQSVADAATVVIQQQGSVDSGTHSIAAITESVEGISREAAEVSANAEQAAEKASSGNGVVGASVSQIQSVEETVRLTAELVDKLGERSQEIGAIVDTISDLAGQTNLLALNAAIEAARAGEQGRGFAVVAEEVRKLAEQSGMAAQQIAGLIGSIQEDTGKAVDSMNSGRDAVAKGAESVEGLRQVFEEINVLVVQVSDKINHMSRSVAAVARQAEGITSQMNEIDKGAKHVADNMQSISAATEQQSASAQEVASASDALARQAQEVQENLQKFQF</sequence>
<comment type="caution">
    <text evidence="5">The sequence shown here is derived from an EMBL/GenBank/DDBJ whole genome shotgun (WGS) entry which is preliminary data.</text>
</comment>
<keyword evidence="3" id="KW-0472">Membrane</keyword>
<dbReference type="Pfam" id="PF12729">
    <property type="entry name" value="4HB_MCP_1"/>
    <property type="match status" value="1"/>
</dbReference>
<evidence type="ECO:0000313" key="5">
    <source>
        <dbReference type="EMBL" id="MSU07869.1"/>
    </source>
</evidence>
<dbReference type="Gene3D" id="1.10.287.950">
    <property type="entry name" value="Methyl-accepting chemotaxis protein"/>
    <property type="match status" value="1"/>
</dbReference>
<organism evidence="5 6">
    <name type="scientific">Anaerovibrio slackiae</name>
    <dbReference type="NCBI Taxonomy" id="2652309"/>
    <lineage>
        <taxon>Bacteria</taxon>
        <taxon>Bacillati</taxon>
        <taxon>Bacillota</taxon>
        <taxon>Negativicutes</taxon>
        <taxon>Selenomonadales</taxon>
        <taxon>Selenomonadaceae</taxon>
        <taxon>Anaerovibrio</taxon>
    </lineage>
</organism>
<dbReference type="GeneID" id="96777783"/>
<proteinExistence type="predicted"/>